<evidence type="ECO:0000256" key="2">
    <source>
        <dbReference type="ARBA" id="ARBA00023125"/>
    </source>
</evidence>
<feature type="domain" description="HTH tetR-type" evidence="7">
    <location>
        <begin position="122"/>
        <end position="182"/>
    </location>
</feature>
<accession>A0ABV6C2D5</accession>
<feature type="DNA-binding region" description="H-T-H motif" evidence="4">
    <location>
        <begin position="145"/>
        <end position="164"/>
    </location>
</feature>
<keyword evidence="9" id="KW-1185">Reference proteome</keyword>
<dbReference type="SUPFAM" id="SSF46955">
    <property type="entry name" value="Putative DNA-binding domain"/>
    <property type="match status" value="1"/>
</dbReference>
<evidence type="ECO:0000256" key="3">
    <source>
        <dbReference type="ARBA" id="ARBA00023163"/>
    </source>
</evidence>
<dbReference type="InterPro" id="IPR050109">
    <property type="entry name" value="HTH-type_TetR-like_transc_reg"/>
</dbReference>
<organism evidence="8 9">
    <name type="scientific">Aciditerrimonas ferrireducens</name>
    <dbReference type="NCBI Taxonomy" id="667306"/>
    <lineage>
        <taxon>Bacteria</taxon>
        <taxon>Bacillati</taxon>
        <taxon>Actinomycetota</taxon>
        <taxon>Acidimicrobiia</taxon>
        <taxon>Acidimicrobiales</taxon>
        <taxon>Acidimicrobiaceae</taxon>
        <taxon>Aciditerrimonas</taxon>
    </lineage>
</organism>
<dbReference type="SMART" id="SM00422">
    <property type="entry name" value="HTH_MERR"/>
    <property type="match status" value="1"/>
</dbReference>
<proteinExistence type="predicted"/>
<feature type="domain" description="HTH merR-type" evidence="6">
    <location>
        <begin position="22"/>
        <end position="92"/>
    </location>
</feature>
<dbReference type="Pfam" id="PF00440">
    <property type="entry name" value="TetR_N"/>
    <property type="match status" value="1"/>
</dbReference>
<dbReference type="PANTHER" id="PTHR30055">
    <property type="entry name" value="HTH-TYPE TRANSCRIPTIONAL REGULATOR RUTR"/>
    <property type="match status" value="1"/>
</dbReference>
<evidence type="ECO:0000256" key="5">
    <source>
        <dbReference type="SAM" id="MobiDB-lite"/>
    </source>
</evidence>
<dbReference type="PANTHER" id="PTHR30055:SF234">
    <property type="entry name" value="HTH-TYPE TRANSCRIPTIONAL REGULATOR BETI"/>
    <property type="match status" value="1"/>
</dbReference>
<feature type="compositionally biased region" description="Low complexity" evidence="5">
    <location>
        <begin position="1"/>
        <end position="10"/>
    </location>
</feature>
<keyword evidence="3" id="KW-0804">Transcription</keyword>
<dbReference type="Proteomes" id="UP001589788">
    <property type="component" value="Unassembled WGS sequence"/>
</dbReference>
<evidence type="ECO:0000259" key="6">
    <source>
        <dbReference type="PROSITE" id="PS50937"/>
    </source>
</evidence>
<gene>
    <name evidence="8" type="ORF">ACFFRE_06810</name>
</gene>
<dbReference type="InterPro" id="IPR000551">
    <property type="entry name" value="MerR-type_HTH_dom"/>
</dbReference>
<dbReference type="InterPro" id="IPR001647">
    <property type="entry name" value="HTH_TetR"/>
</dbReference>
<dbReference type="PROSITE" id="PS50977">
    <property type="entry name" value="HTH_TETR_2"/>
    <property type="match status" value="1"/>
</dbReference>
<keyword evidence="2 4" id="KW-0238">DNA-binding</keyword>
<dbReference type="Pfam" id="PF13411">
    <property type="entry name" value="MerR_1"/>
    <property type="match status" value="1"/>
</dbReference>
<dbReference type="EMBL" id="JBHLYQ010000052">
    <property type="protein sequence ID" value="MFC0081856.1"/>
    <property type="molecule type" value="Genomic_DNA"/>
</dbReference>
<dbReference type="PRINTS" id="PR00455">
    <property type="entry name" value="HTHTETR"/>
</dbReference>
<dbReference type="Gene3D" id="1.10.1660.10">
    <property type="match status" value="1"/>
</dbReference>
<evidence type="ECO:0000256" key="4">
    <source>
        <dbReference type="PROSITE-ProRule" id="PRU00335"/>
    </source>
</evidence>
<evidence type="ECO:0000313" key="8">
    <source>
        <dbReference type="EMBL" id="MFC0081856.1"/>
    </source>
</evidence>
<dbReference type="InterPro" id="IPR009057">
    <property type="entry name" value="Homeodomain-like_sf"/>
</dbReference>
<dbReference type="RefSeq" id="WP_377789161.1">
    <property type="nucleotide sequence ID" value="NZ_JBHLYQ010000052.1"/>
</dbReference>
<keyword evidence="1" id="KW-0805">Transcription regulation</keyword>
<dbReference type="PROSITE" id="PS50937">
    <property type="entry name" value="HTH_MERR_2"/>
    <property type="match status" value="1"/>
</dbReference>
<dbReference type="Gene3D" id="1.10.357.10">
    <property type="entry name" value="Tetracycline Repressor, domain 2"/>
    <property type="match status" value="1"/>
</dbReference>
<dbReference type="InterPro" id="IPR009061">
    <property type="entry name" value="DNA-bd_dom_put_sf"/>
</dbReference>
<evidence type="ECO:0000256" key="1">
    <source>
        <dbReference type="ARBA" id="ARBA00023015"/>
    </source>
</evidence>
<evidence type="ECO:0000313" key="9">
    <source>
        <dbReference type="Proteomes" id="UP001589788"/>
    </source>
</evidence>
<dbReference type="SUPFAM" id="SSF46689">
    <property type="entry name" value="Homeodomain-like"/>
    <property type="match status" value="1"/>
</dbReference>
<sequence>MSPAGADPGFGDAGEADEPATGLSVSQLAERTGVGVPSIHHYRRLGLLPAPRQVAPNRFLYDQRHVEALQVIRVLRERRGLSLAVIRELLPGLLSAGDSGAPAGSRLDAVLAEAAAGEGEQDEVRLRLLEAARGAFGSRGYEAVNVEELCQEAGIAKGSFYRYFASKDAVFVAAVASVPALVAARLSAGQLSAGRVGRGADLAVALRDALGPVVPLLLEAALRAGQGAAGAPVVRHVLEELAEVVEREEGGAGRGRELVRAAVLGEVAELLGFGSVEAAPRGT</sequence>
<name>A0ABV6C2D5_9ACTN</name>
<reference evidence="8 9" key="1">
    <citation type="submission" date="2024-09" db="EMBL/GenBank/DDBJ databases">
        <authorList>
            <person name="Sun Q."/>
            <person name="Mori K."/>
        </authorList>
    </citation>
    <scope>NUCLEOTIDE SEQUENCE [LARGE SCALE GENOMIC DNA]</scope>
    <source>
        <strain evidence="8 9">JCM 15389</strain>
    </source>
</reference>
<comment type="caution">
    <text evidence="8">The sequence shown here is derived from an EMBL/GenBank/DDBJ whole genome shotgun (WGS) entry which is preliminary data.</text>
</comment>
<feature type="region of interest" description="Disordered" evidence="5">
    <location>
        <begin position="1"/>
        <end position="23"/>
    </location>
</feature>
<protein>
    <submittedName>
        <fullName evidence="8">TetR family transcriptional regulator</fullName>
    </submittedName>
</protein>
<evidence type="ECO:0000259" key="7">
    <source>
        <dbReference type="PROSITE" id="PS50977"/>
    </source>
</evidence>